<protein>
    <recommendedName>
        <fullName evidence="8">Acetolactate synthase small subunit</fullName>
        <shortName evidence="8">AHAS</shortName>
        <shortName evidence="8">ALS</shortName>
        <ecNumber evidence="8">2.2.1.6</ecNumber>
    </recommendedName>
    <alternativeName>
        <fullName evidence="8">Acetohydroxy-acid synthase small subunit</fullName>
    </alternativeName>
</protein>
<dbReference type="InterPro" id="IPR004789">
    <property type="entry name" value="Acetalactate_synth_ssu"/>
</dbReference>
<dbReference type="GO" id="GO:0009097">
    <property type="term" value="P:isoleucine biosynthetic process"/>
    <property type="evidence" value="ECO:0007669"/>
    <property type="project" value="UniProtKB-UniRule"/>
</dbReference>
<evidence type="ECO:0000313" key="10">
    <source>
        <dbReference type="EMBL" id="PRR82111.1"/>
    </source>
</evidence>
<dbReference type="Proteomes" id="UP000239471">
    <property type="component" value="Unassembled WGS sequence"/>
</dbReference>
<dbReference type="GO" id="GO:1990610">
    <property type="term" value="F:acetolactate synthase regulator activity"/>
    <property type="evidence" value="ECO:0007669"/>
    <property type="project" value="UniProtKB-UniRule"/>
</dbReference>
<dbReference type="UniPathway" id="UPA00049">
    <property type="reaction ID" value="UER00059"/>
</dbReference>
<dbReference type="Gene3D" id="3.30.70.260">
    <property type="match status" value="1"/>
</dbReference>
<dbReference type="CDD" id="cd04878">
    <property type="entry name" value="ACT_AHAS"/>
    <property type="match status" value="1"/>
</dbReference>
<name>A0A2T0BDZ4_9CLOT</name>
<dbReference type="EMBL" id="PVXQ01000020">
    <property type="protein sequence ID" value="PRR82111.1"/>
    <property type="molecule type" value="Genomic_DNA"/>
</dbReference>
<dbReference type="Pfam" id="PF22629">
    <property type="entry name" value="ACT_AHAS_ss"/>
    <property type="match status" value="1"/>
</dbReference>
<dbReference type="NCBIfam" id="TIGR00119">
    <property type="entry name" value="acolac_sm"/>
    <property type="match status" value="1"/>
</dbReference>
<dbReference type="UniPathway" id="UPA00047">
    <property type="reaction ID" value="UER00055"/>
</dbReference>
<comment type="caution">
    <text evidence="10">The sequence shown here is derived from an EMBL/GenBank/DDBJ whole genome shotgun (WGS) entry which is preliminary data.</text>
</comment>
<evidence type="ECO:0000256" key="8">
    <source>
        <dbReference type="RuleBase" id="RU368092"/>
    </source>
</evidence>
<dbReference type="InterPro" id="IPR039557">
    <property type="entry name" value="AHAS_ACT"/>
</dbReference>
<dbReference type="OrthoDB" id="9787365at2"/>
<dbReference type="InterPro" id="IPR054480">
    <property type="entry name" value="AHAS_small-like_ACT"/>
</dbReference>
<dbReference type="PROSITE" id="PS51671">
    <property type="entry name" value="ACT"/>
    <property type="match status" value="1"/>
</dbReference>
<reference evidence="10 11" key="1">
    <citation type="submission" date="2018-03" db="EMBL/GenBank/DDBJ databases">
        <title>Genome sequence of Clostridium vincentii DSM 10228.</title>
        <authorList>
            <person name="Poehlein A."/>
            <person name="Daniel R."/>
        </authorList>
    </citation>
    <scope>NUCLEOTIDE SEQUENCE [LARGE SCALE GENOMIC DNA]</scope>
    <source>
        <strain evidence="10 11">DSM 10228</strain>
    </source>
</reference>
<comment type="catalytic activity">
    <reaction evidence="7 8">
        <text>2 pyruvate + H(+) = (2S)-2-acetolactate + CO2</text>
        <dbReference type="Rhea" id="RHEA:25249"/>
        <dbReference type="ChEBI" id="CHEBI:15361"/>
        <dbReference type="ChEBI" id="CHEBI:15378"/>
        <dbReference type="ChEBI" id="CHEBI:16526"/>
        <dbReference type="ChEBI" id="CHEBI:58476"/>
        <dbReference type="EC" id="2.2.1.6"/>
    </reaction>
</comment>
<comment type="function">
    <text evidence="8">Catalyzes the conversion of 2 pyruvate molecules into acetolactate in the first common step of the biosynthetic pathway of the branched-amino acids such as leucine, isoleucine, and valine.</text>
</comment>
<evidence type="ECO:0000256" key="7">
    <source>
        <dbReference type="ARBA" id="ARBA00048670"/>
    </source>
</evidence>
<feature type="domain" description="ACT" evidence="9">
    <location>
        <begin position="8"/>
        <end position="81"/>
    </location>
</feature>
<dbReference type="InterPro" id="IPR002912">
    <property type="entry name" value="ACT_dom"/>
</dbReference>
<dbReference type="InterPro" id="IPR045865">
    <property type="entry name" value="ACT-like_dom_sf"/>
</dbReference>
<keyword evidence="6 8" id="KW-0100">Branched-chain amino acid biosynthesis</keyword>
<evidence type="ECO:0000256" key="6">
    <source>
        <dbReference type="ARBA" id="ARBA00023304"/>
    </source>
</evidence>
<dbReference type="EC" id="2.2.1.6" evidence="8"/>
<dbReference type="SUPFAM" id="SSF55021">
    <property type="entry name" value="ACT-like"/>
    <property type="match status" value="1"/>
</dbReference>
<keyword evidence="5 8" id="KW-0028">Amino-acid biosynthesis</keyword>
<accession>A0A2T0BDZ4</accession>
<keyword evidence="11" id="KW-1185">Reference proteome</keyword>
<proteinExistence type="inferred from homology"/>
<dbReference type="AlphaFoldDB" id="A0A2T0BDZ4"/>
<organism evidence="10 11">
    <name type="scientific">Clostridium vincentii</name>
    <dbReference type="NCBI Taxonomy" id="52704"/>
    <lineage>
        <taxon>Bacteria</taxon>
        <taxon>Bacillati</taxon>
        <taxon>Bacillota</taxon>
        <taxon>Clostridia</taxon>
        <taxon>Eubacteriales</taxon>
        <taxon>Clostridiaceae</taxon>
        <taxon>Clostridium</taxon>
    </lineage>
</organism>
<dbReference type="GO" id="GO:0003984">
    <property type="term" value="F:acetolactate synthase activity"/>
    <property type="evidence" value="ECO:0007669"/>
    <property type="project" value="UniProtKB-UniRule"/>
</dbReference>
<evidence type="ECO:0000256" key="2">
    <source>
        <dbReference type="ARBA" id="ARBA00005025"/>
    </source>
</evidence>
<comment type="similarity">
    <text evidence="3 8">Belongs to the acetolactate synthase small subunit family.</text>
</comment>
<dbReference type="GO" id="GO:0005829">
    <property type="term" value="C:cytosol"/>
    <property type="evidence" value="ECO:0007669"/>
    <property type="project" value="TreeGrafter"/>
</dbReference>
<evidence type="ECO:0000256" key="4">
    <source>
        <dbReference type="ARBA" id="ARBA00011744"/>
    </source>
</evidence>
<evidence type="ECO:0000256" key="5">
    <source>
        <dbReference type="ARBA" id="ARBA00022605"/>
    </source>
</evidence>
<evidence type="ECO:0000313" key="11">
    <source>
        <dbReference type="Proteomes" id="UP000239471"/>
    </source>
</evidence>
<comment type="pathway">
    <text evidence="1 8">Amino-acid biosynthesis; L-isoleucine biosynthesis; L-isoleucine from 2-oxobutanoate: step 1/4.</text>
</comment>
<evidence type="ECO:0000256" key="1">
    <source>
        <dbReference type="ARBA" id="ARBA00004974"/>
    </source>
</evidence>
<sequence>MINTNFYLVELLVRNHPGVMSHITGLFARRAFNLDGILCAQVGDGKTSKMFLLVKNDSTLDQIIKQLEKLYDVLKVSVNQDYDKSVFENLDKVLKLTTQSKE</sequence>
<comment type="subunit">
    <text evidence="4 8">Dimer of large and small chains.</text>
</comment>
<evidence type="ECO:0000259" key="9">
    <source>
        <dbReference type="PROSITE" id="PS51671"/>
    </source>
</evidence>
<dbReference type="PANTHER" id="PTHR30239">
    <property type="entry name" value="ACETOLACTATE SYNTHASE SMALL SUBUNIT"/>
    <property type="match status" value="1"/>
</dbReference>
<dbReference type="RefSeq" id="WP_106060009.1">
    <property type="nucleotide sequence ID" value="NZ_PVXQ01000020.1"/>
</dbReference>
<dbReference type="GO" id="GO:0009099">
    <property type="term" value="P:L-valine biosynthetic process"/>
    <property type="evidence" value="ECO:0007669"/>
    <property type="project" value="UniProtKB-UniRule"/>
</dbReference>
<evidence type="ECO:0000256" key="3">
    <source>
        <dbReference type="ARBA" id="ARBA00006341"/>
    </source>
</evidence>
<dbReference type="PANTHER" id="PTHR30239:SF4">
    <property type="entry name" value="ACETOLACTATE SYNTHASE ISOZYME 1 SMALL SUBUNIT"/>
    <property type="match status" value="1"/>
</dbReference>
<comment type="pathway">
    <text evidence="2 8">Amino-acid biosynthesis; L-valine biosynthesis; L-valine from pyruvate: step 1/4.</text>
</comment>
<keyword evidence="8 10" id="KW-0808">Transferase</keyword>
<gene>
    <name evidence="10" type="primary">ilvN</name>
    <name evidence="10" type="ORF">CLVI_20460</name>
</gene>